<keyword evidence="3" id="KW-1185">Reference proteome</keyword>
<comment type="caution">
    <text evidence="2">The sequence shown here is derived from an EMBL/GenBank/DDBJ whole genome shotgun (WGS) entry which is preliminary data.</text>
</comment>
<feature type="transmembrane region" description="Helical" evidence="1">
    <location>
        <begin position="131"/>
        <end position="150"/>
    </location>
</feature>
<evidence type="ECO:0000313" key="3">
    <source>
        <dbReference type="Proteomes" id="UP001209540"/>
    </source>
</evidence>
<reference evidence="2" key="1">
    <citation type="journal article" date="2022" name="IScience">
        <title>Evolution of zygomycete secretomes and the origins of terrestrial fungal ecologies.</title>
        <authorList>
            <person name="Chang Y."/>
            <person name="Wang Y."/>
            <person name="Mondo S."/>
            <person name="Ahrendt S."/>
            <person name="Andreopoulos W."/>
            <person name="Barry K."/>
            <person name="Beard J."/>
            <person name="Benny G.L."/>
            <person name="Blankenship S."/>
            <person name="Bonito G."/>
            <person name="Cuomo C."/>
            <person name="Desiro A."/>
            <person name="Gervers K.A."/>
            <person name="Hundley H."/>
            <person name="Kuo A."/>
            <person name="LaButti K."/>
            <person name="Lang B.F."/>
            <person name="Lipzen A."/>
            <person name="O'Donnell K."/>
            <person name="Pangilinan J."/>
            <person name="Reynolds N."/>
            <person name="Sandor L."/>
            <person name="Smith M.E."/>
            <person name="Tsang A."/>
            <person name="Grigoriev I.V."/>
            <person name="Stajich J.E."/>
            <person name="Spatafora J.W."/>
        </authorList>
    </citation>
    <scope>NUCLEOTIDE SEQUENCE</scope>
    <source>
        <strain evidence="2">RSA 2281</strain>
    </source>
</reference>
<keyword evidence="1" id="KW-0472">Membrane</keyword>
<accession>A0AAD5K0S9</accession>
<feature type="transmembrane region" description="Helical" evidence="1">
    <location>
        <begin position="16"/>
        <end position="34"/>
    </location>
</feature>
<gene>
    <name evidence="2" type="ORF">BDA99DRAFT_559376</name>
</gene>
<feature type="transmembrane region" description="Helical" evidence="1">
    <location>
        <begin position="102"/>
        <end position="124"/>
    </location>
</feature>
<dbReference type="EMBL" id="JAIXMP010000012">
    <property type="protein sequence ID" value="KAI9264065.1"/>
    <property type="molecule type" value="Genomic_DNA"/>
</dbReference>
<protein>
    <submittedName>
        <fullName evidence="2">Uncharacterized protein</fullName>
    </submittedName>
</protein>
<evidence type="ECO:0000313" key="2">
    <source>
        <dbReference type="EMBL" id="KAI9264065.1"/>
    </source>
</evidence>
<dbReference type="Proteomes" id="UP001209540">
    <property type="component" value="Unassembled WGS sequence"/>
</dbReference>
<keyword evidence="1" id="KW-0812">Transmembrane</keyword>
<dbReference type="AlphaFoldDB" id="A0AAD5K0S9"/>
<evidence type="ECO:0000256" key="1">
    <source>
        <dbReference type="SAM" id="Phobius"/>
    </source>
</evidence>
<sequence length="153" mass="17161">MDKDLSLFVADSNVRLTWIAFFTQWVLLGVVYLLRHFVGDAEKTSTASEDPETAEKKPALNLSAPEGFATRVAHLYRVLQENTLLLLSVLVLNTFGNASTRAVMIITWIYFAFTVVFAFSELIYSNRFIRFGYSTIFYGLALAIGGLAFAQGW</sequence>
<organism evidence="2 3">
    <name type="scientific">Phascolomyces articulosus</name>
    <dbReference type="NCBI Taxonomy" id="60185"/>
    <lineage>
        <taxon>Eukaryota</taxon>
        <taxon>Fungi</taxon>
        <taxon>Fungi incertae sedis</taxon>
        <taxon>Mucoromycota</taxon>
        <taxon>Mucoromycotina</taxon>
        <taxon>Mucoromycetes</taxon>
        <taxon>Mucorales</taxon>
        <taxon>Lichtheimiaceae</taxon>
        <taxon>Phascolomyces</taxon>
    </lineage>
</organism>
<keyword evidence="1" id="KW-1133">Transmembrane helix</keyword>
<proteinExistence type="predicted"/>
<reference evidence="2" key="2">
    <citation type="submission" date="2023-02" db="EMBL/GenBank/DDBJ databases">
        <authorList>
            <consortium name="DOE Joint Genome Institute"/>
            <person name="Mondo S.J."/>
            <person name="Chang Y."/>
            <person name="Wang Y."/>
            <person name="Ahrendt S."/>
            <person name="Andreopoulos W."/>
            <person name="Barry K."/>
            <person name="Beard J."/>
            <person name="Benny G.L."/>
            <person name="Blankenship S."/>
            <person name="Bonito G."/>
            <person name="Cuomo C."/>
            <person name="Desiro A."/>
            <person name="Gervers K.A."/>
            <person name="Hundley H."/>
            <person name="Kuo A."/>
            <person name="LaButti K."/>
            <person name="Lang B.F."/>
            <person name="Lipzen A."/>
            <person name="O'Donnell K."/>
            <person name="Pangilinan J."/>
            <person name="Reynolds N."/>
            <person name="Sandor L."/>
            <person name="Smith M.W."/>
            <person name="Tsang A."/>
            <person name="Grigoriev I.V."/>
            <person name="Stajich J.E."/>
            <person name="Spatafora J.W."/>
        </authorList>
    </citation>
    <scope>NUCLEOTIDE SEQUENCE</scope>
    <source>
        <strain evidence="2">RSA 2281</strain>
    </source>
</reference>
<name>A0AAD5K0S9_9FUNG</name>